<dbReference type="RefSeq" id="WP_183227902.1">
    <property type="nucleotide sequence ID" value="NZ_BMPW01000042.1"/>
</dbReference>
<keyword evidence="3" id="KW-1185">Reference proteome</keyword>
<dbReference type="EMBL" id="JACHXF010000039">
    <property type="protein sequence ID" value="MBB3101493.1"/>
    <property type="molecule type" value="Genomic_DNA"/>
</dbReference>
<protein>
    <submittedName>
        <fullName evidence="2">CBS domain-containing protein</fullName>
    </submittedName>
</protein>
<name>A0A7W5AS90_9ACTN</name>
<sequence>MRTWIVDDVMTREVVPVPPEAGYRELVDLLIGRHISAVPLADRLGFEFDDRPDAVLGRV</sequence>
<dbReference type="Gene3D" id="3.10.580.10">
    <property type="entry name" value="CBS-domain"/>
    <property type="match status" value="1"/>
</dbReference>
<dbReference type="AlphaFoldDB" id="A0A7W5AS90"/>
<organism evidence="2 3">
    <name type="scientific">Actinoplanes campanulatus</name>
    <dbReference type="NCBI Taxonomy" id="113559"/>
    <lineage>
        <taxon>Bacteria</taxon>
        <taxon>Bacillati</taxon>
        <taxon>Actinomycetota</taxon>
        <taxon>Actinomycetes</taxon>
        <taxon>Micromonosporales</taxon>
        <taxon>Micromonosporaceae</taxon>
        <taxon>Actinoplanes</taxon>
    </lineage>
</organism>
<dbReference type="SUPFAM" id="SSF54631">
    <property type="entry name" value="CBS-domain pair"/>
    <property type="match status" value="1"/>
</dbReference>
<proteinExistence type="predicted"/>
<dbReference type="Proteomes" id="UP000590749">
    <property type="component" value="Unassembled WGS sequence"/>
</dbReference>
<comment type="caution">
    <text evidence="2">The sequence shown here is derived from an EMBL/GenBank/DDBJ whole genome shotgun (WGS) entry which is preliminary data.</text>
</comment>
<evidence type="ECO:0000313" key="3">
    <source>
        <dbReference type="Proteomes" id="UP000590749"/>
    </source>
</evidence>
<dbReference type="InterPro" id="IPR000644">
    <property type="entry name" value="CBS_dom"/>
</dbReference>
<gene>
    <name evidence="2" type="ORF">FHR83_009222</name>
</gene>
<reference evidence="2 3" key="1">
    <citation type="submission" date="2020-08" db="EMBL/GenBank/DDBJ databases">
        <title>Genomic Encyclopedia of Type Strains, Phase III (KMG-III): the genomes of soil and plant-associated and newly described type strains.</title>
        <authorList>
            <person name="Whitman W."/>
        </authorList>
    </citation>
    <scope>NUCLEOTIDE SEQUENCE [LARGE SCALE GENOMIC DNA]</scope>
    <source>
        <strain evidence="2 3">CECT 3287</strain>
    </source>
</reference>
<evidence type="ECO:0000313" key="2">
    <source>
        <dbReference type="EMBL" id="MBB3101493.1"/>
    </source>
</evidence>
<dbReference type="Pfam" id="PF00571">
    <property type="entry name" value="CBS"/>
    <property type="match status" value="1"/>
</dbReference>
<accession>A0A7W5AS90</accession>
<feature type="domain" description="CBS" evidence="1">
    <location>
        <begin position="6"/>
        <end position="42"/>
    </location>
</feature>
<evidence type="ECO:0000259" key="1">
    <source>
        <dbReference type="Pfam" id="PF00571"/>
    </source>
</evidence>
<dbReference type="InterPro" id="IPR046342">
    <property type="entry name" value="CBS_dom_sf"/>
</dbReference>